<keyword evidence="1" id="KW-0812">Transmembrane</keyword>
<feature type="transmembrane region" description="Helical" evidence="1">
    <location>
        <begin position="7"/>
        <end position="26"/>
    </location>
</feature>
<protein>
    <submittedName>
        <fullName evidence="2">Uncharacterized protein</fullName>
    </submittedName>
</protein>
<accession>A0A9X0PI37</accession>
<evidence type="ECO:0000313" key="3">
    <source>
        <dbReference type="Proteomes" id="UP000524893"/>
    </source>
</evidence>
<sequence length="62" mass="7164">MKKIYNIITTILILISLTIIVTSIFVHNEQYQTMINTALFILVIFIGIFAVTVRIIHDKTKK</sequence>
<comment type="caution">
    <text evidence="2">The sequence shown here is derived from an EMBL/GenBank/DDBJ whole genome shotgun (WGS) entry which is preliminary data.</text>
</comment>
<evidence type="ECO:0000313" key="2">
    <source>
        <dbReference type="EMBL" id="MBA8777437.1"/>
    </source>
</evidence>
<feature type="transmembrane region" description="Helical" evidence="1">
    <location>
        <begin position="38"/>
        <end position="56"/>
    </location>
</feature>
<dbReference type="Proteomes" id="UP000524893">
    <property type="component" value="Unassembled WGS sequence"/>
</dbReference>
<keyword evidence="1" id="KW-0472">Membrane</keyword>
<gene>
    <name evidence="2" type="ORF">HR081_11210</name>
</gene>
<dbReference type="AlphaFoldDB" id="A0A9X0PI37"/>
<proteinExistence type="predicted"/>
<name>A0A9X0PI37_9STAP</name>
<dbReference type="RefSeq" id="WP_182281233.1">
    <property type="nucleotide sequence ID" value="NZ_JABTCN010000051.1"/>
</dbReference>
<dbReference type="EMBL" id="JABTCN010000051">
    <property type="protein sequence ID" value="MBA8777437.1"/>
    <property type="molecule type" value="Genomic_DNA"/>
</dbReference>
<keyword evidence="1" id="KW-1133">Transmembrane helix</keyword>
<organism evidence="2 3">
    <name type="scientific">Staphylococcus coagulans</name>
    <dbReference type="NCBI Taxonomy" id="74706"/>
    <lineage>
        <taxon>Bacteria</taxon>
        <taxon>Bacillati</taxon>
        <taxon>Bacillota</taxon>
        <taxon>Bacilli</taxon>
        <taxon>Bacillales</taxon>
        <taxon>Staphylococcaceae</taxon>
        <taxon>Staphylococcus</taxon>
    </lineage>
</organism>
<evidence type="ECO:0000256" key="1">
    <source>
        <dbReference type="SAM" id="Phobius"/>
    </source>
</evidence>
<reference evidence="2 3" key="1">
    <citation type="journal article" date="2020" name="Access Microbiol">
        <title>Isolation and genome sequencing of Staphylococcus schleiferi subspecies coagulans from Antarctic seals.</title>
        <authorList>
            <person name="Foster G."/>
            <person name="Robb A."/>
            <person name="Paterson G.K."/>
        </authorList>
    </citation>
    <scope>NUCLEOTIDE SEQUENCE [LARGE SCALE GENOMIC DNA]</scope>
    <source>
        <strain evidence="2 3">M615/02/4</strain>
    </source>
</reference>